<comment type="caution">
    <text evidence="2">The sequence shown here is derived from an EMBL/GenBank/DDBJ whole genome shotgun (WGS) entry which is preliminary data.</text>
</comment>
<dbReference type="InterPro" id="IPR027463">
    <property type="entry name" value="AcrB_DN_DC_subdom"/>
</dbReference>
<feature type="transmembrane region" description="Helical" evidence="1">
    <location>
        <begin position="887"/>
        <end position="907"/>
    </location>
</feature>
<feature type="transmembrane region" description="Helical" evidence="1">
    <location>
        <begin position="352"/>
        <end position="370"/>
    </location>
</feature>
<proteinExistence type="predicted"/>
<organism evidence="2 3">
    <name type="scientific">Peribacillus deserti</name>
    <dbReference type="NCBI Taxonomy" id="673318"/>
    <lineage>
        <taxon>Bacteria</taxon>
        <taxon>Bacillati</taxon>
        <taxon>Bacillota</taxon>
        <taxon>Bacilli</taxon>
        <taxon>Bacillales</taxon>
        <taxon>Bacillaceae</taxon>
        <taxon>Peribacillus</taxon>
    </lineage>
</organism>
<dbReference type="SUPFAM" id="SSF82866">
    <property type="entry name" value="Multidrug efflux transporter AcrB transmembrane domain"/>
    <property type="match status" value="2"/>
</dbReference>
<dbReference type="Gene3D" id="3.30.70.1440">
    <property type="entry name" value="Multidrug efflux transporter AcrB pore domain"/>
    <property type="match status" value="1"/>
</dbReference>
<dbReference type="PRINTS" id="PR00702">
    <property type="entry name" value="ACRIFLAVINRP"/>
</dbReference>
<dbReference type="Pfam" id="PF00873">
    <property type="entry name" value="ACR_tran"/>
    <property type="match status" value="1"/>
</dbReference>
<dbReference type="SUPFAM" id="SSF82714">
    <property type="entry name" value="Multidrug efflux transporter AcrB TolC docking domain, DN and DC subdomains"/>
    <property type="match status" value="1"/>
</dbReference>
<feature type="transmembrane region" description="Helical" evidence="1">
    <location>
        <begin position="833"/>
        <end position="852"/>
    </location>
</feature>
<dbReference type="RefSeq" id="WP_101643603.1">
    <property type="nucleotide sequence ID" value="NZ_PGUY01000046.1"/>
</dbReference>
<feature type="transmembrane region" description="Helical" evidence="1">
    <location>
        <begin position="376"/>
        <end position="403"/>
    </location>
</feature>
<dbReference type="GO" id="GO:0005886">
    <property type="term" value="C:plasma membrane"/>
    <property type="evidence" value="ECO:0007669"/>
    <property type="project" value="TreeGrafter"/>
</dbReference>
<evidence type="ECO:0000256" key="1">
    <source>
        <dbReference type="SAM" id="Phobius"/>
    </source>
</evidence>
<name>A0A2N5M479_9BACI</name>
<dbReference type="PANTHER" id="PTHR32063:SF0">
    <property type="entry name" value="SWARMING MOTILITY PROTEIN SWRC"/>
    <property type="match status" value="1"/>
</dbReference>
<sequence length="1008" mass="109052">MSWFTKWAFGNKAAVTFLTVLLLIIGLVSYRTLPMEFFPAADQPQVTVIVMGQGTDSRTMESQVTGPIESAVSGVKGKSDIYSTSGDGFTKVDIMFDSKTDMKAAKQEVQEALNNTALPQNVSKPTVVQLNTSMIPISDISVTFKDGLTPENTDFAKKEILPFLKDIKGVANVQTYGASSAYVSIKTDNSRMAEQKVSLQNVMGVLKGQNLSMAVGEKQISGKSSNIKVVGSIDSLDQIKGLKVAENVTLSDVAQVEVKKPQDTLTRVNGEDGLIFIVTKDSLSNAVTISNEIKEATKEINKKYDNVNANVLIATADMVETSVHTMMKEVLLGALFATIVVMLFLRNIRSTLITIVSIPLSLCLTLFLLARSGVTLNILTLGGVAVAVGRLVDDSIVVIENIFRKMQSQKFSTSMVIDATKEVGTAITSSTLTTVAVFLPIGLVSGGLQDIILPFALTITYSLLASLLVALTVVPLLSYSLLKKSKLPEHKPSVKFASLVRWSLNHKWVILVISLIMFGGSIGTYAAMPKGAVNNSSADFIMATLDFPNDTPIETVKEKTLELEKYIGDLEHVKDLFIQLGNTEDAAKFGEVKSPTSATYNILLDDKEYTDTILKSITSKKDSFGSGKLTAGASSMMGGSKTQIIIDVIGDDINKLERATGDIEDGIKSMKGVEKVGTNQDAKKTVYSLLVDPEKGNPEEISQALYGMLNRMPLGTMQLDNQQTSIYLEPVLEPKTPQDLENIPLMTKSGMVPASSLATLVKEEASTYQYRKNGDTYIRITVDVKPEQLSDMNAKINELVFGKGKTKGLDLDEGIEVIIGGASTQQAEDFSDLFTIMLVSIGLVFLIMIITFKTFRAPIAILCTLPLAAIGAILALLISRIPVDPTGLLGALMLIGIVVTNAIVLLDRVKQNEKTMIIREAIVEAATIRMRPILMTAVATICAMLPMLFKKAETGSLVSQSLAVVVIGGLTVATLLTLIVIPVIYELLHFKKSKKQRLRGFQSDNMIA</sequence>
<gene>
    <name evidence="2" type="ORF">CUU66_15075</name>
</gene>
<evidence type="ECO:0000313" key="2">
    <source>
        <dbReference type="EMBL" id="PLT29135.1"/>
    </source>
</evidence>
<keyword evidence="1" id="KW-1133">Transmembrane helix</keyword>
<feature type="transmembrane region" description="Helical" evidence="1">
    <location>
        <begin position="423"/>
        <end position="445"/>
    </location>
</feature>
<dbReference type="SUPFAM" id="SSF82693">
    <property type="entry name" value="Multidrug efflux transporter AcrB pore domain, PN1, PN2, PC1 and PC2 subdomains"/>
    <property type="match status" value="2"/>
</dbReference>
<dbReference type="Gene3D" id="3.30.70.1430">
    <property type="entry name" value="Multidrug efflux transporter AcrB pore domain"/>
    <property type="match status" value="2"/>
</dbReference>
<evidence type="ECO:0000313" key="3">
    <source>
        <dbReference type="Proteomes" id="UP000234748"/>
    </source>
</evidence>
<keyword evidence="1" id="KW-0472">Membrane</keyword>
<keyword evidence="3" id="KW-1185">Reference proteome</keyword>
<feature type="transmembrane region" description="Helical" evidence="1">
    <location>
        <begin position="859"/>
        <end position="881"/>
    </location>
</feature>
<feature type="transmembrane region" description="Helical" evidence="1">
    <location>
        <begin position="928"/>
        <end position="949"/>
    </location>
</feature>
<feature type="transmembrane region" description="Helical" evidence="1">
    <location>
        <begin position="451"/>
        <end position="477"/>
    </location>
</feature>
<dbReference type="Gene3D" id="3.30.70.1320">
    <property type="entry name" value="Multidrug efflux transporter AcrB pore domain like"/>
    <property type="match status" value="1"/>
</dbReference>
<dbReference type="Gene3D" id="1.20.1640.10">
    <property type="entry name" value="Multidrug efflux transporter AcrB transmembrane domain"/>
    <property type="match status" value="2"/>
</dbReference>
<accession>A0A2N5M479</accession>
<dbReference type="GO" id="GO:0042910">
    <property type="term" value="F:xenobiotic transmembrane transporter activity"/>
    <property type="evidence" value="ECO:0007669"/>
    <property type="project" value="TreeGrafter"/>
</dbReference>
<feature type="transmembrane region" description="Helical" evidence="1">
    <location>
        <begin position="961"/>
        <end position="988"/>
    </location>
</feature>
<feature type="transmembrane region" description="Helical" evidence="1">
    <location>
        <begin position="508"/>
        <end position="528"/>
    </location>
</feature>
<feature type="transmembrane region" description="Helical" evidence="1">
    <location>
        <begin position="326"/>
        <end position="345"/>
    </location>
</feature>
<dbReference type="InterPro" id="IPR001036">
    <property type="entry name" value="Acrflvin-R"/>
</dbReference>
<keyword evidence="1" id="KW-0812">Transmembrane</keyword>
<dbReference type="OrthoDB" id="9757876at2"/>
<reference evidence="2 3" key="1">
    <citation type="submission" date="2017-11" db="EMBL/GenBank/DDBJ databases">
        <title>Comparitive Functional Genomics of Dry Heat Resistant strains isolated from the Viking Spacecraft.</title>
        <authorList>
            <person name="Seuylemezian A."/>
            <person name="Cooper K."/>
            <person name="Vaishampayan P."/>
        </authorList>
    </citation>
    <scope>NUCLEOTIDE SEQUENCE [LARGE SCALE GENOMIC DNA]</scope>
    <source>
        <strain evidence="2 3">V1-29</strain>
    </source>
</reference>
<protein>
    <submittedName>
        <fullName evidence="2">AcrB/AcrD/AcrF family protein</fullName>
    </submittedName>
</protein>
<dbReference type="Gene3D" id="3.30.2090.10">
    <property type="entry name" value="Multidrug efflux transporter AcrB TolC docking domain, DN and DC subdomains"/>
    <property type="match status" value="2"/>
</dbReference>
<dbReference type="EMBL" id="PGUY01000046">
    <property type="protein sequence ID" value="PLT29135.1"/>
    <property type="molecule type" value="Genomic_DNA"/>
</dbReference>
<dbReference type="Proteomes" id="UP000234748">
    <property type="component" value="Unassembled WGS sequence"/>
</dbReference>
<dbReference type="PANTHER" id="PTHR32063">
    <property type="match status" value="1"/>
</dbReference>
<dbReference type="AlphaFoldDB" id="A0A2N5M479"/>